<dbReference type="EMBL" id="OQ890317">
    <property type="protein sequence ID" value="WLJ25826.1"/>
    <property type="molecule type" value="Genomic_DNA"/>
</dbReference>
<reference evidence="1" key="1">
    <citation type="submission" date="2023-04" db="EMBL/GenBank/DDBJ databases">
        <title>The human skin virome in hidradenitis suppurativa patients.</title>
        <authorList>
            <person name="Jansen D."/>
        </authorList>
    </citation>
    <scope>NUCLEOTIDE SEQUENCE</scope>
    <source>
        <strain evidence="1">VC3_JansenPhageG</strain>
    </source>
</reference>
<dbReference type="GO" id="GO:0006310">
    <property type="term" value="P:DNA recombination"/>
    <property type="evidence" value="ECO:0007669"/>
    <property type="project" value="InterPro"/>
</dbReference>
<name>A0AA49X2I7_9VIRU</name>
<organism evidence="1">
    <name type="scientific">Firmicutes phage HS10</name>
    <dbReference type="NCBI Taxonomy" id="3056392"/>
    <lineage>
        <taxon>Viruses</taxon>
    </lineage>
</organism>
<evidence type="ECO:0000313" key="1">
    <source>
        <dbReference type="EMBL" id="WLJ25826.1"/>
    </source>
</evidence>
<sequence>MKVKFTIPGIPVPKARPRVVRGHAFTPKKTKDYEVLVKDVYRLTVGEYLGDSAIVATIDLYFPIPESYSKSKKRRIADGEIKHTKRPDVDNCAKAILDALNEVAYKDDAQIVESRITKHYAIDGETRVDVILEEVF</sequence>
<accession>A0AA49X2I7</accession>
<dbReference type="InterPro" id="IPR008822">
    <property type="entry name" value="Endonuclease_RusA-like"/>
</dbReference>
<proteinExistence type="predicted"/>
<dbReference type="Pfam" id="PF05866">
    <property type="entry name" value="RusA"/>
    <property type="match status" value="1"/>
</dbReference>
<dbReference type="SUPFAM" id="SSF103084">
    <property type="entry name" value="Holliday junction resolvase RusA"/>
    <property type="match status" value="1"/>
</dbReference>
<dbReference type="Gene3D" id="3.30.1330.70">
    <property type="entry name" value="Holliday junction resolvase RusA"/>
    <property type="match status" value="1"/>
</dbReference>
<dbReference type="GO" id="GO:0000287">
    <property type="term" value="F:magnesium ion binding"/>
    <property type="evidence" value="ECO:0007669"/>
    <property type="project" value="InterPro"/>
</dbReference>
<dbReference type="InterPro" id="IPR036614">
    <property type="entry name" value="RusA-like_sf"/>
</dbReference>
<dbReference type="GO" id="GO:0006281">
    <property type="term" value="P:DNA repair"/>
    <property type="evidence" value="ECO:0007669"/>
    <property type="project" value="InterPro"/>
</dbReference>
<protein>
    <submittedName>
        <fullName evidence="1">Endodeoxyribonuclease</fullName>
    </submittedName>
</protein>